<keyword evidence="3" id="KW-1185">Reference proteome</keyword>
<evidence type="ECO:0000313" key="3">
    <source>
        <dbReference type="Proteomes" id="UP000693946"/>
    </source>
</evidence>
<name>A0AAV6SDZ4_SOLSE</name>
<feature type="region of interest" description="Disordered" evidence="1">
    <location>
        <begin position="314"/>
        <end position="334"/>
    </location>
</feature>
<feature type="compositionally biased region" description="Basic and acidic residues" evidence="1">
    <location>
        <begin position="111"/>
        <end position="128"/>
    </location>
</feature>
<dbReference type="EMBL" id="JAGKHQ010000005">
    <property type="protein sequence ID" value="KAG7515255.1"/>
    <property type="molecule type" value="Genomic_DNA"/>
</dbReference>
<feature type="region of interest" description="Disordered" evidence="1">
    <location>
        <begin position="213"/>
        <end position="241"/>
    </location>
</feature>
<dbReference type="AlphaFoldDB" id="A0AAV6SDZ4"/>
<accession>A0AAV6SDZ4</accession>
<feature type="region of interest" description="Disordered" evidence="1">
    <location>
        <begin position="169"/>
        <end position="198"/>
    </location>
</feature>
<protein>
    <submittedName>
        <fullName evidence="2">Uncharacterized protein</fullName>
    </submittedName>
</protein>
<evidence type="ECO:0000256" key="1">
    <source>
        <dbReference type="SAM" id="MobiDB-lite"/>
    </source>
</evidence>
<organism evidence="2 3">
    <name type="scientific">Solea senegalensis</name>
    <name type="common">Senegalese sole</name>
    <dbReference type="NCBI Taxonomy" id="28829"/>
    <lineage>
        <taxon>Eukaryota</taxon>
        <taxon>Metazoa</taxon>
        <taxon>Chordata</taxon>
        <taxon>Craniata</taxon>
        <taxon>Vertebrata</taxon>
        <taxon>Euteleostomi</taxon>
        <taxon>Actinopterygii</taxon>
        <taxon>Neopterygii</taxon>
        <taxon>Teleostei</taxon>
        <taxon>Neoteleostei</taxon>
        <taxon>Acanthomorphata</taxon>
        <taxon>Carangaria</taxon>
        <taxon>Pleuronectiformes</taxon>
        <taxon>Pleuronectoidei</taxon>
        <taxon>Soleidae</taxon>
        <taxon>Solea</taxon>
    </lineage>
</organism>
<sequence length="375" mass="40942">MSVSDLYVIQTGGGVRGTARLSGASFKFHTTSSKHLPVTAAATDPITARTEAVLLYEESCKAASKLAAAIKKANSTCITRRGKCVTADGQTDGRHDGCSPINMMHFSWSDRNDSTKAEETQEKGKRMTDAVSRAAVTRLAASLLKNKADSLSSQRKNAAYTKNGLQRIILSSPELSPDDECEKKKKKKEKEKEKKEALAYESDDLTPRATAVRMPRSETAARRRNRPGVDAGGAPELLTSPGASCRAAETTAFHRKRRPISVHGCLVLRVTHSHKLLCVQTSLDVSLAVLDFASFIVPTFKNWLEKKNKSIATKTASRKRSDLDTSCATPSSRVHDTVAKARGNRIHIHSARGNSQDAIKPECNFHLHGRRAYSK</sequence>
<comment type="caution">
    <text evidence="2">The sequence shown here is derived from an EMBL/GenBank/DDBJ whole genome shotgun (WGS) entry which is preliminary data.</text>
</comment>
<gene>
    <name evidence="2" type="ORF">JOB18_003641</name>
</gene>
<feature type="region of interest" description="Disordered" evidence="1">
    <location>
        <begin position="111"/>
        <end position="130"/>
    </location>
</feature>
<reference evidence="2 3" key="1">
    <citation type="journal article" date="2021" name="Sci. Rep.">
        <title>Chromosome anchoring in Senegalese sole (Solea senegalensis) reveals sex-associated markers and genome rearrangements in flatfish.</title>
        <authorList>
            <person name="Guerrero-Cozar I."/>
            <person name="Gomez-Garrido J."/>
            <person name="Berbel C."/>
            <person name="Martinez-Blanch J.F."/>
            <person name="Alioto T."/>
            <person name="Claros M.G."/>
            <person name="Gagnaire P.A."/>
            <person name="Manchado M."/>
        </authorList>
    </citation>
    <scope>NUCLEOTIDE SEQUENCE [LARGE SCALE GENOMIC DNA]</scope>
    <source>
        <strain evidence="2">Sse05_10M</strain>
    </source>
</reference>
<dbReference type="Proteomes" id="UP000693946">
    <property type="component" value="Linkage Group LG13"/>
</dbReference>
<evidence type="ECO:0000313" key="2">
    <source>
        <dbReference type="EMBL" id="KAG7515255.1"/>
    </source>
</evidence>
<proteinExistence type="predicted"/>